<evidence type="ECO:0000256" key="1">
    <source>
        <dbReference type="ARBA" id="ARBA00022649"/>
    </source>
</evidence>
<reference evidence="2 3" key="1">
    <citation type="journal article" date="2019" name="ISME J.">
        <title>Genome analyses of uncultured TG2/ZB3 bacteria in 'Margulisbacteria' specifically attached to ectosymbiotic spirochetes of protists in the termite gut.</title>
        <authorList>
            <person name="Utami Y.D."/>
            <person name="Kuwahara H."/>
            <person name="Igai K."/>
            <person name="Murakami T."/>
            <person name="Sugaya K."/>
            <person name="Morikawa T."/>
            <person name="Nagura Y."/>
            <person name="Yuki M."/>
            <person name="Deevong P."/>
            <person name="Inoue T."/>
            <person name="Kihara K."/>
            <person name="Lo N."/>
            <person name="Yamada A."/>
            <person name="Ohkuma M."/>
            <person name="Hongoh Y."/>
        </authorList>
    </citation>
    <scope>NUCLEOTIDE SEQUENCE [LARGE SCALE GENOMIC DNA]</scope>
    <source>
        <strain evidence="2">NkOx7-01</strain>
    </source>
</reference>
<dbReference type="InterPro" id="IPR007712">
    <property type="entry name" value="RelE/ParE_toxin"/>
</dbReference>
<dbReference type="Proteomes" id="UP000269352">
    <property type="component" value="Unassembled WGS sequence"/>
</dbReference>
<dbReference type="Pfam" id="PF05016">
    <property type="entry name" value="ParE_toxin"/>
    <property type="match status" value="1"/>
</dbReference>
<dbReference type="AlphaFoldDB" id="A0A388TFQ7"/>
<protein>
    <submittedName>
        <fullName evidence="2">Toxin ParE</fullName>
    </submittedName>
</protein>
<gene>
    <name evidence="2" type="primary">parE</name>
    <name evidence="2" type="ORF">NO1_2015</name>
</gene>
<organism evidence="2 3">
    <name type="scientific">Termititenax aidoneus</name>
    <dbReference type="NCBI Taxonomy" id="2218524"/>
    <lineage>
        <taxon>Bacteria</taxon>
        <taxon>Bacillati</taxon>
        <taxon>Candidatus Margulisiibacteriota</taxon>
        <taxon>Candidatus Termititenacia</taxon>
        <taxon>Candidatus Termititenacales</taxon>
        <taxon>Candidatus Termititenacaceae</taxon>
        <taxon>Candidatus Termititenax</taxon>
    </lineage>
</organism>
<accession>A0A388TFQ7</accession>
<evidence type="ECO:0000313" key="3">
    <source>
        <dbReference type="Proteomes" id="UP000269352"/>
    </source>
</evidence>
<evidence type="ECO:0000313" key="2">
    <source>
        <dbReference type="EMBL" id="GBR74927.1"/>
    </source>
</evidence>
<keyword evidence="3" id="KW-1185">Reference proteome</keyword>
<dbReference type="InterPro" id="IPR035093">
    <property type="entry name" value="RelE/ParE_toxin_dom_sf"/>
</dbReference>
<dbReference type="Gene3D" id="3.30.2310.20">
    <property type="entry name" value="RelE-like"/>
    <property type="match status" value="1"/>
</dbReference>
<name>A0A388TFQ7_TERA1</name>
<keyword evidence="1" id="KW-1277">Toxin-antitoxin system</keyword>
<sequence>MFIRITPLALVDLQDIKKYIFAELQNQAAAENTLRKIIAAYKKLADVPFLGSSLATKIDVPTDYRFLISGAYLIFYKIEDRYISISRIIYGKRDYAKILFGELA</sequence>
<comment type="caution">
    <text evidence="2">The sequence shown here is derived from an EMBL/GenBank/DDBJ whole genome shotgun (WGS) entry which is preliminary data.</text>
</comment>
<proteinExistence type="predicted"/>
<dbReference type="EMBL" id="BGZN01000107">
    <property type="protein sequence ID" value="GBR74927.1"/>
    <property type="molecule type" value="Genomic_DNA"/>
</dbReference>